<protein>
    <submittedName>
        <fullName evidence="5">Heme peroxidase</fullName>
    </submittedName>
</protein>
<evidence type="ECO:0000256" key="4">
    <source>
        <dbReference type="SAM" id="MobiDB-lite"/>
    </source>
</evidence>
<dbReference type="GO" id="GO:0020037">
    <property type="term" value="F:heme binding"/>
    <property type="evidence" value="ECO:0007669"/>
    <property type="project" value="InterPro"/>
</dbReference>
<feature type="region of interest" description="Disordered" evidence="4">
    <location>
        <begin position="1"/>
        <end position="20"/>
    </location>
</feature>
<dbReference type="PANTHER" id="PTHR11475:SF4">
    <property type="entry name" value="CHORION PEROXIDASE"/>
    <property type="match status" value="1"/>
</dbReference>
<evidence type="ECO:0000256" key="2">
    <source>
        <dbReference type="ARBA" id="ARBA00022525"/>
    </source>
</evidence>
<evidence type="ECO:0000313" key="5">
    <source>
        <dbReference type="EMBL" id="MBM2411001.1"/>
    </source>
</evidence>
<comment type="caution">
    <text evidence="5">The sequence shown here is derived from an EMBL/GenBank/DDBJ whole genome shotgun (WGS) entry which is preliminary data.</text>
</comment>
<keyword evidence="5" id="KW-0575">Peroxidase</keyword>
<dbReference type="GO" id="GO:0005576">
    <property type="term" value="C:extracellular region"/>
    <property type="evidence" value="ECO:0007669"/>
    <property type="project" value="UniProtKB-SubCell"/>
</dbReference>
<evidence type="ECO:0000256" key="3">
    <source>
        <dbReference type="ARBA" id="ARBA00023180"/>
    </source>
</evidence>
<dbReference type="SUPFAM" id="SSF48113">
    <property type="entry name" value="Heme-dependent peroxidases"/>
    <property type="match status" value="1"/>
</dbReference>
<dbReference type="PROSITE" id="PS50292">
    <property type="entry name" value="PEROXIDASE_3"/>
    <property type="match status" value="1"/>
</dbReference>
<organism evidence="5 7">
    <name type="scientific">Marivita cryptomonadis</name>
    <dbReference type="NCBI Taxonomy" id="505252"/>
    <lineage>
        <taxon>Bacteria</taxon>
        <taxon>Pseudomonadati</taxon>
        <taxon>Pseudomonadota</taxon>
        <taxon>Alphaproteobacteria</taxon>
        <taxon>Rhodobacterales</taxon>
        <taxon>Roseobacteraceae</taxon>
        <taxon>Marivita</taxon>
    </lineage>
</organism>
<evidence type="ECO:0000313" key="8">
    <source>
        <dbReference type="Proteomes" id="UP000809440"/>
    </source>
</evidence>
<dbReference type="Pfam" id="PF03098">
    <property type="entry name" value="An_peroxidase"/>
    <property type="match status" value="1"/>
</dbReference>
<comment type="subcellular location">
    <subcellularLocation>
        <location evidence="1">Secreted</location>
    </subcellularLocation>
</comment>
<dbReference type="GO" id="GO:0006979">
    <property type="term" value="P:response to oxidative stress"/>
    <property type="evidence" value="ECO:0007669"/>
    <property type="project" value="InterPro"/>
</dbReference>
<dbReference type="AlphaFoldDB" id="A0A9Q2NW64"/>
<accession>A0A9Q2NW64</accession>
<gene>
    <name evidence="5" type="ORF">JQX41_01690</name>
    <name evidence="6" type="ORF">JQX48_01690</name>
</gene>
<dbReference type="Proteomes" id="UP000809440">
    <property type="component" value="Unassembled WGS sequence"/>
</dbReference>
<evidence type="ECO:0000313" key="7">
    <source>
        <dbReference type="Proteomes" id="UP000755667"/>
    </source>
</evidence>
<keyword evidence="5" id="KW-0560">Oxidoreductase</keyword>
<reference evidence="5 8" key="1">
    <citation type="submission" date="2021-01" db="EMBL/GenBank/DDBJ databases">
        <title>Diatom-associated Roseobacters Show Island Model of Population Structure.</title>
        <authorList>
            <person name="Qu L."/>
            <person name="Feng X."/>
            <person name="Chen Y."/>
            <person name="Li L."/>
            <person name="Wang X."/>
            <person name="Hu Z."/>
            <person name="Wang H."/>
            <person name="Luo H."/>
        </authorList>
    </citation>
    <scope>NUCLEOTIDE SEQUENCE</scope>
    <source>
        <strain evidence="6 8">CC28-63</strain>
        <strain evidence="5">CC28-69</strain>
    </source>
</reference>
<dbReference type="GO" id="GO:0004601">
    <property type="term" value="F:peroxidase activity"/>
    <property type="evidence" value="ECO:0007669"/>
    <property type="project" value="UniProtKB-KW"/>
</dbReference>
<dbReference type="GeneID" id="62639927"/>
<keyword evidence="8" id="KW-1185">Reference proteome</keyword>
<dbReference type="EMBL" id="JAFBXF010000001">
    <property type="protein sequence ID" value="MBM2415668.1"/>
    <property type="molecule type" value="Genomic_DNA"/>
</dbReference>
<dbReference type="CDD" id="cd09819">
    <property type="entry name" value="An_peroxidase_bacterial_1"/>
    <property type="match status" value="1"/>
</dbReference>
<name>A0A9Q2NW64_9RHOB</name>
<dbReference type="InterPro" id="IPR010255">
    <property type="entry name" value="Haem_peroxidase_sf"/>
</dbReference>
<dbReference type="InterPro" id="IPR037120">
    <property type="entry name" value="Haem_peroxidase_sf_animal"/>
</dbReference>
<dbReference type="PANTHER" id="PTHR11475">
    <property type="entry name" value="OXIDASE/PEROXIDASE"/>
    <property type="match status" value="1"/>
</dbReference>
<dbReference type="InterPro" id="IPR019791">
    <property type="entry name" value="Haem_peroxidase_animal"/>
</dbReference>
<dbReference type="EMBL" id="JAFBXE010000001">
    <property type="protein sequence ID" value="MBM2411001.1"/>
    <property type="molecule type" value="Genomic_DNA"/>
</dbReference>
<dbReference type="Gene3D" id="1.10.640.10">
    <property type="entry name" value="Haem peroxidase domain superfamily, animal type"/>
    <property type="match status" value="1"/>
</dbReference>
<evidence type="ECO:0000313" key="6">
    <source>
        <dbReference type="EMBL" id="MBM2415668.1"/>
    </source>
</evidence>
<keyword evidence="3" id="KW-0325">Glycoprotein</keyword>
<evidence type="ECO:0000256" key="1">
    <source>
        <dbReference type="ARBA" id="ARBA00004613"/>
    </source>
</evidence>
<dbReference type="OrthoDB" id="105077at2"/>
<dbReference type="Proteomes" id="UP000755667">
    <property type="component" value="Unassembled WGS sequence"/>
</dbReference>
<dbReference type="RefSeq" id="WP_085628213.1">
    <property type="nucleotide sequence ID" value="NZ_JAFBWU010000001.1"/>
</dbReference>
<keyword evidence="2" id="KW-0964">Secreted</keyword>
<proteinExistence type="predicted"/>
<sequence length="597" mass="65293">MTFQMQSHGGAQAKRAPTEKPQLLEALRPADGDIAVDEAADFGFLLPPGGDASQYLPDVPDADLDQLGDLMVPDVDTVDATPDGAMAPVLTYWGQFLDHELTARTDRESDLTAIDDPTPKATGEEIERQLKNARTPRFDLDSVYGGLPVGTFSDPSIQHAASVLRTGLRHPVHTAKMRVGTAVEPGPLPDDTLDPHRDLPRFHQVEQKVRDAALDIARAQMNDDGFAKFEAGLPKRALIGDMRNDENIIIAQFHLSFLRFHNKVVDFLTANDTGWIADFDAAKSLTKLHYQWLVVHGYLKDICDPDVVSRILDTRNAHYDAFRADYAARNPGRVVGNVIPLEFSVAAFRFGHSMVRNIYDYNRTFGRPNGTAPFDQIFAFTGGGGIGARFGLNLNNIPKNWVIDWARFVTPDGSFADGGPQRLARRVDTVIAPPLGDMANEGGEFDAGTPDGAALRALFRNLARRNLRRGKSLRLPTGQALHAHLQSIGAVTSGPQTDVRVWLDNKPDLAAFLDDHAFNSATPLWFYCLAEAEGTPGPGLGELGSWIVAATFIGALMDDADSALSREFSPDQSPLRTPDGDPINTIERWMRFAAVLA</sequence>